<dbReference type="Proteomes" id="UP000023435">
    <property type="component" value="Unassembled WGS sequence"/>
</dbReference>
<dbReference type="AlphaFoldDB" id="A0A108U6Q1"/>
<reference evidence="2 3" key="1">
    <citation type="journal article" date="2014" name="Genome Announc.">
        <title>Draft Genome Sequence of Lysobacter capsici AZ78, a Bacterium Antagonistic to Plant-Pathogenic Oomycetes.</title>
        <authorList>
            <person name="Puopolo G."/>
            <person name="Sonego P."/>
            <person name="Engelen K."/>
            <person name="Pertot I."/>
        </authorList>
    </citation>
    <scope>NUCLEOTIDE SEQUENCE [LARGE SCALE GENOMIC DNA]</scope>
    <source>
        <strain evidence="2 3">AZ78</strain>
    </source>
</reference>
<gene>
    <name evidence="2" type="ORF">AZ78_1114</name>
</gene>
<organism evidence="2 3">
    <name type="scientific">Lysobacter capsici AZ78</name>
    <dbReference type="NCBI Taxonomy" id="1444315"/>
    <lineage>
        <taxon>Bacteria</taxon>
        <taxon>Pseudomonadati</taxon>
        <taxon>Pseudomonadota</taxon>
        <taxon>Gammaproteobacteria</taxon>
        <taxon>Lysobacterales</taxon>
        <taxon>Lysobacteraceae</taxon>
        <taxon>Lysobacter</taxon>
    </lineage>
</organism>
<dbReference type="EMBL" id="JAJA02000001">
    <property type="protein sequence ID" value="KWS03566.1"/>
    <property type="molecule type" value="Genomic_DNA"/>
</dbReference>
<feature type="signal peptide" evidence="1">
    <location>
        <begin position="1"/>
        <end position="27"/>
    </location>
</feature>
<evidence type="ECO:0000313" key="3">
    <source>
        <dbReference type="Proteomes" id="UP000023435"/>
    </source>
</evidence>
<evidence type="ECO:0000313" key="2">
    <source>
        <dbReference type="EMBL" id="KWS03566.1"/>
    </source>
</evidence>
<accession>A0A108U6Q1</accession>
<sequence>MGKSAGLRIAAAMALVFGLGLGASAFAADPDCINACLEIKRDCIAQAGGGSIQHCNRAYRECAAGCEF</sequence>
<keyword evidence="3" id="KW-1185">Reference proteome</keyword>
<evidence type="ECO:0000256" key="1">
    <source>
        <dbReference type="SAM" id="SignalP"/>
    </source>
</evidence>
<name>A0A108U6Q1_9GAMM</name>
<protein>
    <submittedName>
        <fullName evidence="2">Uncharacterized protein</fullName>
    </submittedName>
</protein>
<comment type="caution">
    <text evidence="2">The sequence shown here is derived from an EMBL/GenBank/DDBJ whole genome shotgun (WGS) entry which is preliminary data.</text>
</comment>
<feature type="chain" id="PRO_5007131604" evidence="1">
    <location>
        <begin position="28"/>
        <end position="68"/>
    </location>
</feature>
<proteinExistence type="predicted"/>
<keyword evidence="1" id="KW-0732">Signal</keyword>